<sequence>MTTVTVTMVNTTNEELLLDPVEFGYPLLPGLERRKAPNRVGPHASGEFVMRRGLSFLLGGDADRPIYVQVDGAVWSTPACVVRSNAGERGLEVQVSPAPWLHGNGRHGRKPSRTP</sequence>
<dbReference type="EMBL" id="FNAB01000005">
    <property type="protein sequence ID" value="SDD54962.1"/>
    <property type="molecule type" value="Genomic_DNA"/>
</dbReference>
<dbReference type="AlphaFoldDB" id="A0A1G6VMY6"/>
<accession>A0A1G6VMY6</accession>
<dbReference type="STRING" id="168276.SAMN05444580_10571"/>
<reference evidence="2 3" key="1">
    <citation type="submission" date="2016-10" db="EMBL/GenBank/DDBJ databases">
        <authorList>
            <person name="de Groot N.N."/>
        </authorList>
    </citation>
    <scope>NUCLEOTIDE SEQUENCE [LARGE SCALE GENOMIC DNA]</scope>
    <source>
        <strain evidence="2 3">JCM 11308</strain>
    </source>
</reference>
<evidence type="ECO:0000313" key="2">
    <source>
        <dbReference type="EMBL" id="SDD54962.1"/>
    </source>
</evidence>
<protein>
    <submittedName>
        <fullName evidence="2">Uncharacterized protein</fullName>
    </submittedName>
</protein>
<feature type="compositionally biased region" description="Basic residues" evidence="1">
    <location>
        <begin position="104"/>
        <end position="115"/>
    </location>
</feature>
<keyword evidence="3" id="KW-1185">Reference proteome</keyword>
<evidence type="ECO:0000256" key="1">
    <source>
        <dbReference type="SAM" id="MobiDB-lite"/>
    </source>
</evidence>
<gene>
    <name evidence="2" type="ORF">SAMN05444580_10571</name>
</gene>
<dbReference type="RefSeq" id="WP_139191186.1">
    <property type="nucleotide sequence ID" value="NZ_FNAB01000005.1"/>
</dbReference>
<name>A0A1G6VMY6_9NOCA</name>
<proteinExistence type="predicted"/>
<organism evidence="2 3">
    <name type="scientific">Rhodococcus tukisamuensis</name>
    <dbReference type="NCBI Taxonomy" id="168276"/>
    <lineage>
        <taxon>Bacteria</taxon>
        <taxon>Bacillati</taxon>
        <taxon>Actinomycetota</taxon>
        <taxon>Actinomycetes</taxon>
        <taxon>Mycobacteriales</taxon>
        <taxon>Nocardiaceae</taxon>
        <taxon>Rhodococcus</taxon>
    </lineage>
</organism>
<dbReference type="Proteomes" id="UP000199417">
    <property type="component" value="Unassembled WGS sequence"/>
</dbReference>
<feature type="region of interest" description="Disordered" evidence="1">
    <location>
        <begin position="93"/>
        <end position="115"/>
    </location>
</feature>
<evidence type="ECO:0000313" key="3">
    <source>
        <dbReference type="Proteomes" id="UP000199417"/>
    </source>
</evidence>